<sequence>MPEALSVPIILWHPDGKRVARQGSAWPTLKLAPDQELTAQLRAAWQVESWLLHDGGLAYGVTGSPRFEGLGETLPAGLSWQEAAVPELRLARPWHQLGWPAKAQALLREAGLSGTLRQVSSSDLNTVLRVETPQGTAYLKKSHSPREMQATAHLERHFPDLGPKVLGLSETENWQILASGGALLDSVGDLGAWTEALERLATFQTSAKAQAWAALGCPIYSLADMQEKVSAFIGDTTTLQGWGLDPKTIAALQAARPDLERAFGEVAALGLPELPAHGDAHPRNALHGERGSLWFDWSEAAFAHPFMDVGWFLAFVLHPKRDQLPIRTAQPDLQGHLAQAYLRALGCPDAEQVLDKAIPLALLHRAAVYDQQFRNWQDSVADWWPNYTPYYLRLAAGTLGNLTPMS</sequence>
<proteinExistence type="predicted"/>
<dbReference type="RefSeq" id="WP_353540863.1">
    <property type="nucleotide sequence ID" value="NZ_BAABRN010000004.1"/>
</dbReference>
<dbReference type="Gene3D" id="3.90.1200.10">
    <property type="match status" value="1"/>
</dbReference>
<evidence type="ECO:0000313" key="2">
    <source>
        <dbReference type="EMBL" id="GAA5500884.1"/>
    </source>
</evidence>
<dbReference type="InterPro" id="IPR002575">
    <property type="entry name" value="Aminoglycoside_PTrfase"/>
</dbReference>
<evidence type="ECO:0000313" key="3">
    <source>
        <dbReference type="Proteomes" id="UP001458946"/>
    </source>
</evidence>
<accession>A0ABP9V6H3</accession>
<dbReference type="SUPFAM" id="SSF56112">
    <property type="entry name" value="Protein kinase-like (PK-like)"/>
    <property type="match status" value="1"/>
</dbReference>
<reference evidence="2 3" key="1">
    <citation type="submission" date="2024-02" db="EMBL/GenBank/DDBJ databases">
        <title>Deinococcus xinjiangensis NBRC 107630.</title>
        <authorList>
            <person name="Ichikawa N."/>
            <person name="Katano-Makiyama Y."/>
            <person name="Hidaka K."/>
        </authorList>
    </citation>
    <scope>NUCLEOTIDE SEQUENCE [LARGE SCALE GENOMIC DNA]</scope>
    <source>
        <strain evidence="2 3">NBRC 107630</strain>
    </source>
</reference>
<keyword evidence="3" id="KW-1185">Reference proteome</keyword>
<organism evidence="2 3">
    <name type="scientific">Deinococcus xinjiangensis</name>
    <dbReference type="NCBI Taxonomy" id="457454"/>
    <lineage>
        <taxon>Bacteria</taxon>
        <taxon>Thermotogati</taxon>
        <taxon>Deinococcota</taxon>
        <taxon>Deinococci</taxon>
        <taxon>Deinococcales</taxon>
        <taxon>Deinococcaceae</taxon>
        <taxon>Deinococcus</taxon>
    </lineage>
</organism>
<feature type="domain" description="Aminoglycoside phosphotransferase" evidence="1">
    <location>
        <begin position="116"/>
        <end position="346"/>
    </location>
</feature>
<gene>
    <name evidence="2" type="ORF">Dxin01_00612</name>
</gene>
<dbReference type="Proteomes" id="UP001458946">
    <property type="component" value="Unassembled WGS sequence"/>
</dbReference>
<evidence type="ECO:0000259" key="1">
    <source>
        <dbReference type="Pfam" id="PF01636"/>
    </source>
</evidence>
<dbReference type="Pfam" id="PF01636">
    <property type="entry name" value="APH"/>
    <property type="match status" value="1"/>
</dbReference>
<dbReference type="EMBL" id="BAABRN010000004">
    <property type="protein sequence ID" value="GAA5500884.1"/>
    <property type="molecule type" value="Genomic_DNA"/>
</dbReference>
<name>A0ABP9V6H3_9DEIO</name>
<dbReference type="InterPro" id="IPR011009">
    <property type="entry name" value="Kinase-like_dom_sf"/>
</dbReference>
<protein>
    <recommendedName>
        <fullName evidence="1">Aminoglycoside phosphotransferase domain-containing protein</fullName>
    </recommendedName>
</protein>
<comment type="caution">
    <text evidence="2">The sequence shown here is derived from an EMBL/GenBank/DDBJ whole genome shotgun (WGS) entry which is preliminary data.</text>
</comment>